<dbReference type="EMBL" id="CNFU01000146">
    <property type="protein sequence ID" value="CKR30458.1"/>
    <property type="molecule type" value="Genomic_DNA"/>
</dbReference>
<evidence type="ECO:0000313" key="11">
    <source>
        <dbReference type="Proteomes" id="UP000048948"/>
    </source>
</evidence>
<dbReference type="AlphaFoldDB" id="A0A654ZG87"/>
<dbReference type="Proteomes" id="UP000048948">
    <property type="component" value="Unassembled WGS sequence"/>
</dbReference>
<evidence type="ECO:0000313" key="6">
    <source>
        <dbReference type="EMBL" id="COY63502.1"/>
    </source>
</evidence>
<evidence type="ECO:0000313" key="9">
    <source>
        <dbReference type="Proteomes" id="UP000045842"/>
    </source>
</evidence>
<dbReference type="Proteomes" id="UP000045842">
    <property type="component" value="Unassembled WGS sequence"/>
</dbReference>
<gene>
    <name evidence="4" type="ORF">ERS007661_00165</name>
    <name evidence="5" type="ORF">ERS007679_02223</name>
    <name evidence="1" type="ORF">ERS007688_01709</name>
    <name evidence="6" type="ORF">ERS007739_02906</name>
    <name evidence="3" type="ORF">ERS027646_04731</name>
    <name evidence="2" type="ORF">ERS027661_00983</name>
</gene>
<dbReference type="InterPro" id="IPR019651">
    <property type="entry name" value="Glutamate_DH_NAD-spec"/>
</dbReference>
<dbReference type="EMBL" id="CQQC01000026">
    <property type="protein sequence ID" value="CNU15319.1"/>
    <property type="molecule type" value="Genomic_DNA"/>
</dbReference>
<dbReference type="Proteomes" id="UP000039217">
    <property type="component" value="Unassembled WGS sequence"/>
</dbReference>
<evidence type="ECO:0000313" key="5">
    <source>
        <dbReference type="EMBL" id="COV64877.1"/>
    </source>
</evidence>
<evidence type="ECO:0000313" key="12">
    <source>
        <dbReference type="Proteomes" id="UP000049023"/>
    </source>
</evidence>
<proteinExistence type="predicted"/>
<dbReference type="Proteomes" id="UP000039021">
    <property type="component" value="Unassembled WGS sequence"/>
</dbReference>
<dbReference type="Proteomes" id="UP000049023">
    <property type="component" value="Unassembled WGS sequence"/>
</dbReference>
<accession>A0A654ZG87</accession>
<evidence type="ECO:0000313" key="8">
    <source>
        <dbReference type="Proteomes" id="UP000039217"/>
    </source>
</evidence>
<dbReference type="Pfam" id="PF10712">
    <property type="entry name" value="NAD-GH"/>
    <property type="match status" value="1"/>
</dbReference>
<protein>
    <submittedName>
        <fullName evidence="6">NAD-specific glutamate dehydrogenase</fullName>
    </submittedName>
</protein>
<dbReference type="Proteomes" id="UP000046947">
    <property type="component" value="Unassembled WGS sequence"/>
</dbReference>
<dbReference type="EMBL" id="CNGE01001640">
    <property type="protein sequence ID" value="CKU36834.1"/>
    <property type="molecule type" value="Genomic_DNA"/>
</dbReference>
<evidence type="ECO:0000313" key="7">
    <source>
        <dbReference type="Proteomes" id="UP000039021"/>
    </source>
</evidence>
<reference evidence="6" key="2">
    <citation type="submission" date="2015-03" db="EMBL/GenBank/DDBJ databases">
        <authorList>
            <consortium name="Pathogen Informatics"/>
            <person name="Murphy D."/>
        </authorList>
    </citation>
    <scope>NUCLEOTIDE SEQUENCE</scope>
    <source>
        <strain evidence="6">N09902308</strain>
    </source>
</reference>
<evidence type="ECO:0000313" key="4">
    <source>
        <dbReference type="EMBL" id="CNU15319.1"/>
    </source>
</evidence>
<evidence type="ECO:0000313" key="3">
    <source>
        <dbReference type="EMBL" id="CKU36834.1"/>
    </source>
</evidence>
<evidence type="ECO:0000313" key="2">
    <source>
        <dbReference type="EMBL" id="CKR30458.1"/>
    </source>
</evidence>
<dbReference type="EMBL" id="CSAD01000289">
    <property type="protein sequence ID" value="COV64877.1"/>
    <property type="molecule type" value="Genomic_DNA"/>
</dbReference>
<dbReference type="EMBL" id="CFOH01000235">
    <property type="protein sequence ID" value="CFE50415.1"/>
    <property type="molecule type" value="Genomic_DNA"/>
</dbReference>
<evidence type="ECO:0000313" key="1">
    <source>
        <dbReference type="EMBL" id="CFE50415.1"/>
    </source>
</evidence>
<reference evidence="7 8" key="1">
    <citation type="submission" date="2015-03" db="EMBL/GenBank/DDBJ databases">
        <authorList>
            <consortium name="Pathogen Informatics"/>
        </authorList>
    </citation>
    <scope>NUCLEOTIDE SEQUENCE [LARGE SCALE GENOMIC DNA]</scope>
    <source>
        <strain evidence="3 11">Bir 172</strain>
        <strain evidence="2 12">Bir 187</strain>
        <strain evidence="4 8">D00501624</strain>
        <strain evidence="5 9">G09801536</strain>
        <strain evidence="1 10">H09601792</strain>
        <strain evidence="7">N09902308</strain>
    </source>
</reference>
<dbReference type="EMBL" id="CSBK01001409">
    <property type="protein sequence ID" value="COY63502.1"/>
    <property type="molecule type" value="Genomic_DNA"/>
</dbReference>
<name>A0A654ZG87_MYCTX</name>
<sequence length="160" mass="16683">MVVTRSGTDLNHTLADLQQGNVESATTQVEDQDSLLLLALVEAVGQRGRGRLVDDPQHVEAGDLAGVLGGLTLGVIEVGGRRDNRVGNVLTEVGLGVALQLHQNAGADLRRGVFLAVNLYGPVAAHVSLDRAHGAIDVGHRLVLGGLADQHLTVAGERDN</sequence>
<evidence type="ECO:0000313" key="10">
    <source>
        <dbReference type="Proteomes" id="UP000046947"/>
    </source>
</evidence>
<organism evidence="6 7">
    <name type="scientific">Mycobacterium tuberculosis</name>
    <dbReference type="NCBI Taxonomy" id="1773"/>
    <lineage>
        <taxon>Bacteria</taxon>
        <taxon>Bacillati</taxon>
        <taxon>Actinomycetota</taxon>
        <taxon>Actinomycetes</taxon>
        <taxon>Mycobacteriales</taxon>
        <taxon>Mycobacteriaceae</taxon>
        <taxon>Mycobacterium</taxon>
        <taxon>Mycobacterium tuberculosis complex</taxon>
    </lineage>
</organism>